<dbReference type="GeneID" id="92841267"/>
<organism evidence="1 2">
    <name type="scientific">Aneurinibacillus aneurinilyticus ATCC 12856</name>
    <dbReference type="NCBI Taxonomy" id="649747"/>
    <lineage>
        <taxon>Bacteria</taxon>
        <taxon>Bacillati</taxon>
        <taxon>Bacillota</taxon>
        <taxon>Bacilli</taxon>
        <taxon>Bacillales</taxon>
        <taxon>Paenibacillaceae</taxon>
        <taxon>Aneurinibacillus group</taxon>
        <taxon>Aneurinibacillus</taxon>
    </lineage>
</organism>
<gene>
    <name evidence="1" type="ORF">HMPREF0083_01034</name>
</gene>
<name>U1YJA1_ANEAE</name>
<protein>
    <submittedName>
        <fullName evidence="1">Uncharacterized protein</fullName>
    </submittedName>
</protein>
<dbReference type="eggNOG" id="ENOG502ZP3P">
    <property type="taxonomic scope" value="Bacteria"/>
</dbReference>
<sequence>MSEDKGLHVKYIVTKVDTGEIVNNCFVLRPDKDPAALAALKAYAYMTTNPELAADIFCWIASIEKEVTHE</sequence>
<evidence type="ECO:0000313" key="2">
    <source>
        <dbReference type="Proteomes" id="UP000016511"/>
    </source>
</evidence>
<dbReference type="Proteomes" id="UP000016511">
    <property type="component" value="Unassembled WGS sequence"/>
</dbReference>
<keyword evidence="2" id="KW-1185">Reference proteome</keyword>
<dbReference type="AlphaFoldDB" id="U1YJA1"/>
<evidence type="ECO:0000313" key="1">
    <source>
        <dbReference type="EMBL" id="ERI10846.1"/>
    </source>
</evidence>
<reference evidence="1 2" key="1">
    <citation type="submission" date="2013-08" db="EMBL/GenBank/DDBJ databases">
        <authorList>
            <person name="Weinstock G."/>
            <person name="Sodergren E."/>
            <person name="Wylie T."/>
            <person name="Fulton L."/>
            <person name="Fulton R."/>
            <person name="Fronick C."/>
            <person name="O'Laughlin M."/>
            <person name="Godfrey J."/>
            <person name="Miner T."/>
            <person name="Herter B."/>
            <person name="Appelbaum E."/>
            <person name="Cordes M."/>
            <person name="Lek S."/>
            <person name="Wollam A."/>
            <person name="Pepin K.H."/>
            <person name="Palsikar V.B."/>
            <person name="Mitreva M."/>
            <person name="Wilson R.K."/>
        </authorList>
    </citation>
    <scope>NUCLEOTIDE SEQUENCE [LARGE SCALE GENOMIC DNA]</scope>
    <source>
        <strain evidence="1 2">ATCC 12856</strain>
    </source>
</reference>
<dbReference type="RefSeq" id="WP_021624200.1">
    <property type="nucleotide sequence ID" value="NZ_KE952895.1"/>
</dbReference>
<accession>U1YJA1</accession>
<comment type="caution">
    <text evidence="1">The sequence shown here is derived from an EMBL/GenBank/DDBJ whole genome shotgun (WGS) entry which is preliminary data.</text>
</comment>
<dbReference type="HOGENOM" id="CLU_2914294_0_0_9"/>
<dbReference type="PATRIC" id="fig|649747.3.peg.939"/>
<proteinExistence type="predicted"/>
<dbReference type="EMBL" id="AWSJ01000065">
    <property type="protein sequence ID" value="ERI10846.1"/>
    <property type="molecule type" value="Genomic_DNA"/>
</dbReference>
<dbReference type="STRING" id="649747.HMPREF0083_01034"/>